<protein>
    <recommendedName>
        <fullName evidence="12">Trichome birefringence-like N-terminal domain-containing protein</fullName>
    </recommendedName>
</protein>
<dbReference type="InterPro" id="IPR026057">
    <property type="entry name" value="TBL_C"/>
</dbReference>
<gene>
    <name evidence="10" type="ORF">SLEP1_g34481</name>
</gene>
<dbReference type="PANTHER" id="PTHR32285">
    <property type="entry name" value="PROTEIN TRICHOME BIREFRINGENCE-LIKE 9-RELATED"/>
    <property type="match status" value="1"/>
</dbReference>
<dbReference type="InterPro" id="IPR029962">
    <property type="entry name" value="TBL"/>
</dbReference>
<evidence type="ECO:0000256" key="3">
    <source>
        <dbReference type="ARBA" id="ARBA00022692"/>
    </source>
</evidence>
<dbReference type="PANTHER" id="PTHR32285:SF38">
    <property type="entry name" value="OS01G0614300 PROTEIN"/>
    <property type="match status" value="1"/>
</dbReference>
<evidence type="ECO:0008006" key="12">
    <source>
        <dbReference type="Google" id="ProtNLM"/>
    </source>
</evidence>
<organism evidence="10 11">
    <name type="scientific">Rubroshorea leprosula</name>
    <dbReference type="NCBI Taxonomy" id="152421"/>
    <lineage>
        <taxon>Eukaryota</taxon>
        <taxon>Viridiplantae</taxon>
        <taxon>Streptophyta</taxon>
        <taxon>Embryophyta</taxon>
        <taxon>Tracheophyta</taxon>
        <taxon>Spermatophyta</taxon>
        <taxon>Magnoliopsida</taxon>
        <taxon>eudicotyledons</taxon>
        <taxon>Gunneridae</taxon>
        <taxon>Pentapetalae</taxon>
        <taxon>rosids</taxon>
        <taxon>malvids</taxon>
        <taxon>Malvales</taxon>
        <taxon>Dipterocarpaceae</taxon>
        <taxon>Rubroshorea</taxon>
    </lineage>
</organism>
<keyword evidence="3" id="KW-0812">Transmembrane</keyword>
<feature type="region of interest" description="Disordered" evidence="7">
    <location>
        <begin position="1"/>
        <end position="45"/>
    </location>
</feature>
<name>A0AAV5KK96_9ROSI</name>
<reference evidence="10 11" key="1">
    <citation type="journal article" date="2021" name="Commun. Biol.">
        <title>The genome of Shorea leprosula (Dipterocarpaceae) highlights the ecological relevance of drought in aseasonal tropical rainforests.</title>
        <authorList>
            <person name="Ng K.K.S."/>
            <person name="Kobayashi M.J."/>
            <person name="Fawcett J.A."/>
            <person name="Hatakeyama M."/>
            <person name="Paape T."/>
            <person name="Ng C.H."/>
            <person name="Ang C.C."/>
            <person name="Tnah L.H."/>
            <person name="Lee C.T."/>
            <person name="Nishiyama T."/>
            <person name="Sese J."/>
            <person name="O'Brien M.J."/>
            <person name="Copetti D."/>
            <person name="Mohd Noor M.I."/>
            <person name="Ong R.C."/>
            <person name="Putra M."/>
            <person name="Sireger I.Z."/>
            <person name="Indrioko S."/>
            <person name="Kosugi Y."/>
            <person name="Izuno A."/>
            <person name="Isagi Y."/>
            <person name="Lee S.L."/>
            <person name="Shimizu K.K."/>
        </authorList>
    </citation>
    <scope>NUCLEOTIDE SEQUENCE [LARGE SCALE GENOMIC DNA]</scope>
    <source>
        <strain evidence="10">214</strain>
    </source>
</reference>
<comment type="similarity">
    <text evidence="2">Belongs to the PC-esterase family. TBL subfamily.</text>
</comment>
<dbReference type="GO" id="GO:0016413">
    <property type="term" value="F:O-acetyltransferase activity"/>
    <property type="evidence" value="ECO:0007669"/>
    <property type="project" value="InterPro"/>
</dbReference>
<dbReference type="AlphaFoldDB" id="A0AAV5KK96"/>
<evidence type="ECO:0000259" key="8">
    <source>
        <dbReference type="Pfam" id="PF13839"/>
    </source>
</evidence>
<evidence type="ECO:0000256" key="7">
    <source>
        <dbReference type="SAM" id="MobiDB-lite"/>
    </source>
</evidence>
<accession>A0AAV5KK96</accession>
<keyword evidence="5" id="KW-1133">Transmembrane helix</keyword>
<dbReference type="Proteomes" id="UP001054252">
    <property type="component" value="Unassembled WGS sequence"/>
</dbReference>
<keyword evidence="11" id="KW-1185">Reference proteome</keyword>
<evidence type="ECO:0000256" key="4">
    <source>
        <dbReference type="ARBA" id="ARBA00022968"/>
    </source>
</evidence>
<comment type="subcellular location">
    <subcellularLocation>
        <location evidence="1">Membrane</location>
        <topology evidence="1">Single-pass membrane protein</topology>
    </subcellularLocation>
</comment>
<evidence type="ECO:0000256" key="2">
    <source>
        <dbReference type="ARBA" id="ARBA00007727"/>
    </source>
</evidence>
<feature type="domain" description="Trichome birefringence-like N-terminal" evidence="9">
    <location>
        <begin position="75"/>
        <end position="129"/>
    </location>
</feature>
<comment type="caution">
    <text evidence="10">The sequence shown here is derived from an EMBL/GenBank/DDBJ whole genome shotgun (WGS) entry which is preliminary data.</text>
</comment>
<dbReference type="Pfam" id="PF13839">
    <property type="entry name" value="PC-Esterase"/>
    <property type="match status" value="1"/>
</dbReference>
<keyword evidence="6" id="KW-0472">Membrane</keyword>
<dbReference type="EMBL" id="BPVZ01000067">
    <property type="protein sequence ID" value="GKV24944.1"/>
    <property type="molecule type" value="Genomic_DNA"/>
</dbReference>
<sequence length="413" mass="47512">MANEQFPEPKNVSQILQSPPSLSPPQFPIANEQFSEPKNLTEVVPPPKCSPHQFSTFDWQSSKAKTVLYNEMEKKECNIFEGKWVYDPKASPLYDAARCPFLSDQVSCQRNGRPDSEYEKWRWEPKGCQITRFNIGKKMLKRLRGKRVIIVGDSINRNQWESLACLLYSSTSPRKAHVQAERSDYKVFKSKAHNCLVEFYWSPFLVQLETNQANTGKRILRLNQISSFAQNWLGADVMVFNSGHWWEHGKDIRAWDLLEYEGKLVEDMEITSAVEAALKTWASWIDQNVDKSKTRVFFRSISPEHKDAFSCINQTEPSKDNDATPFPKPIRETVKRAIEGMSTPVKYLNISELSRYRRDGHPSFYARKQSSRPDCSHWCLPGVPDTWNRLLYASIILDSTRNVSSPSDASSPS</sequence>
<evidence type="ECO:0000259" key="9">
    <source>
        <dbReference type="Pfam" id="PF14416"/>
    </source>
</evidence>
<keyword evidence="4" id="KW-0735">Signal-anchor</keyword>
<evidence type="ECO:0000313" key="10">
    <source>
        <dbReference type="EMBL" id="GKV24944.1"/>
    </source>
</evidence>
<evidence type="ECO:0000256" key="6">
    <source>
        <dbReference type="ARBA" id="ARBA00023136"/>
    </source>
</evidence>
<dbReference type="GO" id="GO:0005794">
    <property type="term" value="C:Golgi apparatus"/>
    <property type="evidence" value="ECO:0007669"/>
    <property type="project" value="TreeGrafter"/>
</dbReference>
<evidence type="ECO:0000256" key="5">
    <source>
        <dbReference type="ARBA" id="ARBA00022989"/>
    </source>
</evidence>
<evidence type="ECO:0000256" key="1">
    <source>
        <dbReference type="ARBA" id="ARBA00004167"/>
    </source>
</evidence>
<dbReference type="InterPro" id="IPR025846">
    <property type="entry name" value="TBL_N"/>
</dbReference>
<dbReference type="GO" id="GO:0016020">
    <property type="term" value="C:membrane"/>
    <property type="evidence" value="ECO:0007669"/>
    <property type="project" value="UniProtKB-SubCell"/>
</dbReference>
<dbReference type="Pfam" id="PF14416">
    <property type="entry name" value="PMR5N"/>
    <property type="match status" value="1"/>
</dbReference>
<proteinExistence type="inferred from homology"/>
<feature type="domain" description="Trichome birefringence-like C-terminal" evidence="8">
    <location>
        <begin position="131"/>
        <end position="393"/>
    </location>
</feature>
<evidence type="ECO:0000313" key="11">
    <source>
        <dbReference type="Proteomes" id="UP001054252"/>
    </source>
</evidence>